<sequence>MKGVAHVRSNPKKFKLFSGSASSTTEGLHHHGVVVADLASA</sequence>
<protein>
    <submittedName>
        <fullName evidence="1">Uncharacterized protein</fullName>
    </submittedName>
</protein>
<reference evidence="1" key="1">
    <citation type="submission" date="2010-08" db="EMBL/GenBank/DDBJ databases">
        <authorList>
            <person name="Weinstock G."/>
            <person name="Sodergren E."/>
            <person name="Clifton S."/>
            <person name="Fulton L."/>
            <person name="Fulton B."/>
            <person name="Courtney L."/>
            <person name="Fronick C."/>
            <person name="Harrison M."/>
            <person name="Strong C."/>
            <person name="Farmer C."/>
            <person name="Delahaunty K."/>
            <person name="Markovic C."/>
            <person name="Hall O."/>
            <person name="Minx P."/>
            <person name="Tomlinson C."/>
            <person name="Mitreva M."/>
            <person name="Hou S."/>
            <person name="Chen J."/>
            <person name="Wollam A."/>
            <person name="Pepin K.H."/>
            <person name="Johnson M."/>
            <person name="Bhonagiri V."/>
            <person name="Zhang X."/>
            <person name="Suruliraj S."/>
            <person name="Warren W."/>
            <person name="Chinwalla A."/>
            <person name="Mardis E.R."/>
            <person name="Wilson R.K."/>
        </authorList>
    </citation>
    <scope>NUCLEOTIDE SEQUENCE [LARGE SCALE GENOMIC DNA]</scope>
    <source>
        <strain evidence="1">HL044PA1</strain>
    </source>
</reference>
<evidence type="ECO:0000313" key="1">
    <source>
        <dbReference type="EMBL" id="EFS93554.1"/>
    </source>
</evidence>
<keyword evidence="2" id="KW-1185">Reference proteome</keyword>
<accession>A0ABP2K9F5</accession>
<name>A0ABP2K9F5_9ACTN</name>
<gene>
    <name evidence="1" type="ORF">HMPREF9607_00224</name>
</gene>
<dbReference type="Proteomes" id="UP000003179">
    <property type="component" value="Unassembled WGS sequence"/>
</dbReference>
<comment type="caution">
    <text evidence="1">The sequence shown here is derived from an EMBL/GenBank/DDBJ whole genome shotgun (WGS) entry which is preliminary data.</text>
</comment>
<evidence type="ECO:0000313" key="2">
    <source>
        <dbReference type="Proteomes" id="UP000003179"/>
    </source>
</evidence>
<organism evidence="1 2">
    <name type="scientific">Cutibacterium modestum HL044PA1</name>
    <dbReference type="NCBI Taxonomy" id="765109"/>
    <lineage>
        <taxon>Bacteria</taxon>
        <taxon>Bacillati</taxon>
        <taxon>Actinomycetota</taxon>
        <taxon>Actinomycetes</taxon>
        <taxon>Propionibacteriales</taxon>
        <taxon>Propionibacteriaceae</taxon>
        <taxon>Cutibacterium</taxon>
        <taxon>Cutibacterium modestum</taxon>
    </lineage>
</organism>
<dbReference type="EMBL" id="ADZU01000004">
    <property type="protein sequence ID" value="EFS93554.1"/>
    <property type="molecule type" value="Genomic_DNA"/>
</dbReference>
<proteinExistence type="predicted"/>